<evidence type="ECO:0000256" key="5">
    <source>
        <dbReference type="SAM" id="Phobius"/>
    </source>
</evidence>
<proteinExistence type="predicted"/>
<evidence type="ECO:0000256" key="2">
    <source>
        <dbReference type="ARBA" id="ARBA00022692"/>
    </source>
</evidence>
<accession>A0A382AEG4</accession>
<evidence type="ECO:0000256" key="4">
    <source>
        <dbReference type="ARBA" id="ARBA00023136"/>
    </source>
</evidence>
<gene>
    <name evidence="6" type="ORF">METZ01_LOCUS152760</name>
</gene>
<evidence type="ECO:0008006" key="7">
    <source>
        <dbReference type="Google" id="ProtNLM"/>
    </source>
</evidence>
<dbReference type="Gene3D" id="1.20.1080.10">
    <property type="entry name" value="Glycerol uptake facilitator protein"/>
    <property type="match status" value="1"/>
</dbReference>
<dbReference type="InterPro" id="IPR023271">
    <property type="entry name" value="Aquaporin-like"/>
</dbReference>
<comment type="subcellular location">
    <subcellularLocation>
        <location evidence="1">Membrane</location>
        <topology evidence="1">Multi-pass membrane protein</topology>
    </subcellularLocation>
</comment>
<protein>
    <recommendedName>
        <fullName evidence="7">Aquaporin family protein</fullName>
    </recommendedName>
</protein>
<dbReference type="EMBL" id="UINC01025046">
    <property type="protein sequence ID" value="SVA99906.1"/>
    <property type="molecule type" value="Genomic_DNA"/>
</dbReference>
<keyword evidence="4 5" id="KW-0472">Membrane</keyword>
<feature type="non-terminal residue" evidence="6">
    <location>
        <position position="1"/>
    </location>
</feature>
<reference evidence="6" key="1">
    <citation type="submission" date="2018-05" db="EMBL/GenBank/DDBJ databases">
        <authorList>
            <person name="Lanie J.A."/>
            <person name="Ng W.-L."/>
            <person name="Kazmierczak K.M."/>
            <person name="Andrzejewski T.M."/>
            <person name="Davidsen T.M."/>
            <person name="Wayne K.J."/>
            <person name="Tettelin H."/>
            <person name="Glass J.I."/>
            <person name="Rusch D."/>
            <person name="Podicherti R."/>
            <person name="Tsui H.-C.T."/>
            <person name="Winkler M.E."/>
        </authorList>
    </citation>
    <scope>NUCLEOTIDE SEQUENCE</scope>
</reference>
<evidence type="ECO:0000256" key="3">
    <source>
        <dbReference type="ARBA" id="ARBA00022989"/>
    </source>
</evidence>
<feature type="transmembrane region" description="Helical" evidence="5">
    <location>
        <begin position="21"/>
        <end position="43"/>
    </location>
</feature>
<evidence type="ECO:0000313" key="6">
    <source>
        <dbReference type="EMBL" id="SVA99906.1"/>
    </source>
</evidence>
<organism evidence="6">
    <name type="scientific">marine metagenome</name>
    <dbReference type="NCBI Taxonomy" id="408172"/>
    <lineage>
        <taxon>unclassified sequences</taxon>
        <taxon>metagenomes</taxon>
        <taxon>ecological metagenomes</taxon>
    </lineage>
</organism>
<name>A0A382AEG4_9ZZZZ</name>
<dbReference type="SUPFAM" id="SSF81338">
    <property type="entry name" value="Aquaporin-like"/>
    <property type="match status" value="1"/>
</dbReference>
<keyword evidence="3 5" id="KW-1133">Transmembrane helix</keyword>
<keyword evidence="2 5" id="KW-0812">Transmembrane</keyword>
<evidence type="ECO:0000256" key="1">
    <source>
        <dbReference type="ARBA" id="ARBA00004141"/>
    </source>
</evidence>
<dbReference type="AlphaFoldDB" id="A0A382AEG4"/>
<sequence>VATGGLLLVVFSLLRTARMSAIPYVVGAYIGGAYFFTSSTSFANPAVTVARTLSDTFAGIDPASAPMLVLMQVVGVGAAVALVGALFPDDRSGT</sequence>
<dbReference type="GO" id="GO:0016020">
    <property type="term" value="C:membrane"/>
    <property type="evidence" value="ECO:0007669"/>
    <property type="project" value="UniProtKB-SubCell"/>
</dbReference>
<feature type="transmembrane region" description="Helical" evidence="5">
    <location>
        <begin position="63"/>
        <end position="87"/>
    </location>
</feature>